<dbReference type="InterPro" id="IPR000999">
    <property type="entry name" value="RNase_III_dom"/>
</dbReference>
<protein>
    <submittedName>
        <fullName evidence="5">RNase III domain-containing protein</fullName>
    </submittedName>
</protein>
<dbReference type="Gene3D" id="3.30.160.20">
    <property type="match status" value="1"/>
</dbReference>
<dbReference type="GO" id="GO:0006309">
    <property type="term" value="P:apoptotic DNA fragmentation"/>
    <property type="evidence" value="ECO:0007669"/>
    <property type="project" value="TreeGrafter"/>
</dbReference>
<dbReference type="Pfam" id="PF20932">
    <property type="entry name" value="Dicer_dsRBD"/>
    <property type="match status" value="1"/>
</dbReference>
<dbReference type="PANTHER" id="PTHR14950:SF37">
    <property type="entry name" value="ENDORIBONUCLEASE DICER"/>
    <property type="match status" value="1"/>
</dbReference>
<dbReference type="GO" id="GO:0003723">
    <property type="term" value="F:RNA binding"/>
    <property type="evidence" value="ECO:0007669"/>
    <property type="project" value="InterPro"/>
</dbReference>
<dbReference type="GO" id="GO:0070578">
    <property type="term" value="C:RISC-loading complex"/>
    <property type="evidence" value="ECO:0007669"/>
    <property type="project" value="TreeGrafter"/>
</dbReference>
<dbReference type="GO" id="GO:0031054">
    <property type="term" value="P:pre-miRNA processing"/>
    <property type="evidence" value="ECO:0007669"/>
    <property type="project" value="InterPro"/>
</dbReference>
<evidence type="ECO:0000313" key="4">
    <source>
        <dbReference type="Proteomes" id="UP000274504"/>
    </source>
</evidence>
<feature type="domain" description="RNase III" evidence="2">
    <location>
        <begin position="1"/>
        <end position="25"/>
    </location>
</feature>
<dbReference type="SUPFAM" id="SSF69065">
    <property type="entry name" value="RNase III domain-like"/>
    <property type="match status" value="1"/>
</dbReference>
<dbReference type="GO" id="GO:0005737">
    <property type="term" value="C:cytoplasm"/>
    <property type="evidence" value="ECO:0007669"/>
    <property type="project" value="TreeGrafter"/>
</dbReference>
<dbReference type="Proteomes" id="UP000274504">
    <property type="component" value="Unassembled WGS sequence"/>
</dbReference>
<sequence>MEAEVPKALGDVFESLAGAVFLDSGLCLNTLWRIFFPLLREQRYSTCVAKSPVRRLLEHYPERVKFEKPMVRPDGKIRLVVRVVGIGRYVGIGRTYRLAKSAAADLAYRRAKEASGNP</sequence>
<dbReference type="Gene3D" id="1.10.1520.10">
    <property type="entry name" value="Ribonuclease III domain"/>
    <property type="match status" value="1"/>
</dbReference>
<dbReference type="GO" id="GO:0005634">
    <property type="term" value="C:nucleus"/>
    <property type="evidence" value="ECO:0007669"/>
    <property type="project" value="TreeGrafter"/>
</dbReference>
<gene>
    <name evidence="3" type="ORF">HDID_LOCUS3590</name>
</gene>
<dbReference type="PANTHER" id="PTHR14950">
    <property type="entry name" value="DICER-RELATED"/>
    <property type="match status" value="1"/>
</dbReference>
<reference evidence="3 4" key="2">
    <citation type="submission" date="2018-11" db="EMBL/GenBank/DDBJ databases">
        <authorList>
            <consortium name="Pathogen Informatics"/>
        </authorList>
    </citation>
    <scope>NUCLEOTIDE SEQUENCE [LARGE SCALE GENOMIC DNA]</scope>
</reference>
<dbReference type="STRING" id="6216.A0A0R3SFH3"/>
<keyword evidence="1" id="KW-0378">Hydrolase</keyword>
<accession>A0A0R3SFH3</accession>
<dbReference type="EMBL" id="UYSG01001126">
    <property type="protein sequence ID" value="VDL35550.1"/>
    <property type="molecule type" value="Genomic_DNA"/>
</dbReference>
<dbReference type="PROSITE" id="PS50142">
    <property type="entry name" value="RNASE_3_2"/>
    <property type="match status" value="1"/>
</dbReference>
<evidence type="ECO:0000259" key="2">
    <source>
        <dbReference type="PROSITE" id="PS50142"/>
    </source>
</evidence>
<dbReference type="AlphaFoldDB" id="A0A0R3SFH3"/>
<evidence type="ECO:0000313" key="3">
    <source>
        <dbReference type="EMBL" id="VDL35550.1"/>
    </source>
</evidence>
<evidence type="ECO:0000256" key="1">
    <source>
        <dbReference type="ARBA" id="ARBA00022801"/>
    </source>
</evidence>
<proteinExistence type="predicted"/>
<dbReference type="InterPro" id="IPR036389">
    <property type="entry name" value="RNase_III_sf"/>
</dbReference>
<dbReference type="WBParaSite" id="HDID_0000359201-mRNA-1">
    <property type="protein sequence ID" value="HDID_0000359201-mRNA-1"/>
    <property type="gene ID" value="HDID_0000359201"/>
</dbReference>
<dbReference type="OrthoDB" id="2392202at2759"/>
<dbReference type="GO" id="GO:0004525">
    <property type="term" value="F:ribonuclease III activity"/>
    <property type="evidence" value="ECO:0007669"/>
    <property type="project" value="InterPro"/>
</dbReference>
<evidence type="ECO:0000313" key="5">
    <source>
        <dbReference type="WBParaSite" id="HDID_0000359201-mRNA-1"/>
    </source>
</evidence>
<dbReference type="GO" id="GO:0004530">
    <property type="term" value="F:deoxyribonuclease I activity"/>
    <property type="evidence" value="ECO:0007669"/>
    <property type="project" value="TreeGrafter"/>
</dbReference>
<name>A0A0R3SFH3_HYMDI</name>
<reference evidence="5" key="1">
    <citation type="submission" date="2017-02" db="UniProtKB">
        <authorList>
            <consortium name="WormBaseParasite"/>
        </authorList>
    </citation>
    <scope>IDENTIFICATION</scope>
</reference>
<organism evidence="5">
    <name type="scientific">Hymenolepis diminuta</name>
    <name type="common">Rat tapeworm</name>
    <dbReference type="NCBI Taxonomy" id="6216"/>
    <lineage>
        <taxon>Eukaryota</taxon>
        <taxon>Metazoa</taxon>
        <taxon>Spiralia</taxon>
        <taxon>Lophotrochozoa</taxon>
        <taxon>Platyhelminthes</taxon>
        <taxon>Cestoda</taxon>
        <taxon>Eucestoda</taxon>
        <taxon>Cyclophyllidea</taxon>
        <taxon>Hymenolepididae</taxon>
        <taxon>Hymenolepis</taxon>
    </lineage>
</organism>
<dbReference type="GO" id="GO:0030422">
    <property type="term" value="P:siRNA processing"/>
    <property type="evidence" value="ECO:0007669"/>
    <property type="project" value="InterPro"/>
</dbReference>
<dbReference type="SUPFAM" id="SSF54768">
    <property type="entry name" value="dsRNA-binding domain-like"/>
    <property type="match status" value="1"/>
</dbReference>
<dbReference type="InterPro" id="IPR044441">
    <property type="entry name" value="DICER_DSRM"/>
</dbReference>